<evidence type="ECO:0000313" key="3">
    <source>
        <dbReference type="Proteomes" id="UP000229362"/>
    </source>
</evidence>
<proteinExistence type="predicted"/>
<evidence type="ECO:0000313" key="2">
    <source>
        <dbReference type="EMBL" id="PIT86942.1"/>
    </source>
</evidence>
<accession>A0A2M6W2C8</accession>
<name>A0A2M6W2C8_9BACT</name>
<evidence type="ECO:0000256" key="1">
    <source>
        <dbReference type="SAM" id="Phobius"/>
    </source>
</evidence>
<dbReference type="EMBL" id="PFBZ01000017">
    <property type="protein sequence ID" value="PIT86942.1"/>
    <property type="molecule type" value="Genomic_DNA"/>
</dbReference>
<keyword evidence="1" id="KW-1133">Transmembrane helix</keyword>
<protein>
    <submittedName>
        <fullName evidence="2">Uncharacterized protein</fullName>
    </submittedName>
</protein>
<keyword evidence="1" id="KW-0812">Transmembrane</keyword>
<reference evidence="3" key="1">
    <citation type="submission" date="2017-09" db="EMBL/GenBank/DDBJ databases">
        <title>Depth-based differentiation of microbial function through sediment-hosted aquifers and enrichment of novel symbionts in the deep terrestrial subsurface.</title>
        <authorList>
            <person name="Probst A.J."/>
            <person name="Ladd B."/>
            <person name="Jarett J.K."/>
            <person name="Geller-Mcgrath D.E."/>
            <person name="Sieber C.M.K."/>
            <person name="Emerson J.B."/>
            <person name="Anantharaman K."/>
            <person name="Thomas B.C."/>
            <person name="Malmstrom R."/>
            <person name="Stieglmeier M."/>
            <person name="Klingl A."/>
            <person name="Woyke T."/>
            <person name="Ryan C.M."/>
            <person name="Banfield J.F."/>
        </authorList>
    </citation>
    <scope>NUCLEOTIDE SEQUENCE [LARGE SCALE GENOMIC DNA]</scope>
</reference>
<comment type="caution">
    <text evidence="2">The sequence shown here is derived from an EMBL/GenBank/DDBJ whole genome shotgun (WGS) entry which is preliminary data.</text>
</comment>
<keyword evidence="1" id="KW-0472">Membrane</keyword>
<sequence length="673" mass="75802">MEQHSPQQPQQGPIQAPGMTSAQKVMFGILGVLSIILMLVGYSAYVQVQKGKSAIPNDPDRSDAYTLDTDDTDTSATEEHADAFETGTDALGVFYRNSPDDLKTYDALFEPAGLAIEWHVGAIPIEDETNIMRRVDAQYPNSIFQKGLLYDRCDDCHVFLFEAGVVMAPATFAGTPLYYMFYPIEGMGIGYVQVLVLPIEEQGKFLVLESNNPELDISYPESAEQMGWFIGQATADFSSVYTYPTEIYIPAHNATVRHKLAYKKKTEDGLNLWVSAGVNNAGGIYDVTEQLVASFNPKDEIVHQDPTYGPVFYDGFGYYIVLQDGAIQQYDLVPDFFTAEEAAPEKSMYIPGEFTDIVWNAGIDNAKDRYIVGGKLGSYGCGNNYLPLTSVVSEEEWFDETKLAHIGTTKNGAPVYEATNPKENKYYTDLFQYGYFASQAAEETRDDNGNELYTEEEKYQRFVADHPVFFWQGPANTWRVFHKAKYQSLAECGKPVVYLYPEETTAIHVQVAPNGGFTKTDPLYPDGGWNVIAHPDGRLEYPKNGQEYPYLFWEGHANGFQFREQGFVIAKKNVPTETRELLYKAGLNIQEAEDFMEFWQERMMASPYVFVTFVDQRTFEKAAPLSIVPKPDTTIRVMMNFEPLDAWKDVEPLSIRTPKRVGYTAVEWGGVIQ</sequence>
<dbReference type="AlphaFoldDB" id="A0A2M6W2C8"/>
<gene>
    <name evidence="2" type="ORF">COU33_00385</name>
</gene>
<dbReference type="Proteomes" id="UP000229362">
    <property type="component" value="Unassembled WGS sequence"/>
</dbReference>
<feature type="transmembrane region" description="Helical" evidence="1">
    <location>
        <begin position="25"/>
        <end position="45"/>
    </location>
</feature>
<organism evidence="2 3">
    <name type="scientific">Candidatus Magasanikbacteria bacterium CG10_big_fil_rev_8_21_14_0_10_43_6</name>
    <dbReference type="NCBI Taxonomy" id="1974650"/>
    <lineage>
        <taxon>Bacteria</taxon>
        <taxon>Candidatus Magasanikiibacteriota</taxon>
    </lineage>
</organism>